<evidence type="ECO:0000256" key="6">
    <source>
        <dbReference type="SAM" id="MobiDB-lite"/>
    </source>
</evidence>
<protein>
    <submittedName>
        <fullName evidence="7">Uncharacterized protein</fullName>
    </submittedName>
</protein>
<accession>A0A9W9PG87</accession>
<dbReference type="GO" id="GO:0000976">
    <property type="term" value="F:transcription cis-regulatory region binding"/>
    <property type="evidence" value="ECO:0007669"/>
    <property type="project" value="TreeGrafter"/>
</dbReference>
<evidence type="ECO:0000256" key="3">
    <source>
        <dbReference type="ARBA" id="ARBA00023125"/>
    </source>
</evidence>
<evidence type="ECO:0000256" key="5">
    <source>
        <dbReference type="ARBA" id="ARBA00023242"/>
    </source>
</evidence>
<comment type="caution">
    <text evidence="7">The sequence shown here is derived from an EMBL/GenBank/DDBJ whole genome shotgun (WGS) entry which is preliminary data.</text>
</comment>
<sequence>MGVIGVRPGVPGKPALSALPPHPTRGHCSPFQCHSTEMPSPPDDQPARSASANRLLDLASSLPISNEAAEKTLAHFRTENLKFLPFMHIPSHYTSYQFRQEKPFTWLCIMAVSYPGYHSKRDVLVSKITELIHTELMVEVAPSMDMLLGIITAITWVTYSKRPFLNFYCHMLMGIACDLGINKAISKDQSIMQQFKSAVGMRYPHSTVRTLEERRAALGVFLITSSTALCLGRIDALRWTSHMEESLTVLLKAKECPEDELLVYLVKIQLVMDKVYHARRDGEDQSLARFYITSSQAQLNSVRSQIPPHLINTIPIILHLNSAELIIHETAMQAPSIPNSPQLNRLESLYTCLQADKAWMDCWLSIPPATYQGIPFNIFFQFSRALVSLYKLSTLDDPAWDKQMVRNTINVLDVLDRNAFNMKRCAEMIDIDLDPDWSIFEKGCRMIASIKQSWEPKLMEVWYPTIPPKGLTAVSFHPGPSFLVRYPCLVSMMHG</sequence>
<dbReference type="CDD" id="cd12148">
    <property type="entry name" value="fungal_TF_MHR"/>
    <property type="match status" value="1"/>
</dbReference>
<keyword evidence="5" id="KW-0539">Nucleus</keyword>
<evidence type="ECO:0000256" key="1">
    <source>
        <dbReference type="ARBA" id="ARBA00004123"/>
    </source>
</evidence>
<name>A0A9W9PG87_9EURO</name>
<evidence type="ECO:0000313" key="7">
    <source>
        <dbReference type="EMBL" id="KAJ5246134.1"/>
    </source>
</evidence>
<dbReference type="AlphaFoldDB" id="A0A9W9PG87"/>
<comment type="subcellular location">
    <subcellularLocation>
        <location evidence="1">Nucleus</location>
    </subcellularLocation>
</comment>
<evidence type="ECO:0000256" key="4">
    <source>
        <dbReference type="ARBA" id="ARBA00023163"/>
    </source>
</evidence>
<keyword evidence="2" id="KW-0805">Transcription regulation</keyword>
<dbReference type="OrthoDB" id="1600564at2759"/>
<dbReference type="GeneID" id="83197717"/>
<evidence type="ECO:0000256" key="2">
    <source>
        <dbReference type="ARBA" id="ARBA00023015"/>
    </source>
</evidence>
<keyword evidence="4" id="KW-0804">Transcription</keyword>
<dbReference type="GO" id="GO:0000981">
    <property type="term" value="F:DNA-binding transcription factor activity, RNA polymerase II-specific"/>
    <property type="evidence" value="ECO:0007669"/>
    <property type="project" value="TreeGrafter"/>
</dbReference>
<keyword evidence="3" id="KW-0238">DNA-binding</keyword>
<dbReference type="EMBL" id="JAPQKS010000002">
    <property type="protein sequence ID" value="KAJ5246134.1"/>
    <property type="molecule type" value="Genomic_DNA"/>
</dbReference>
<dbReference type="GO" id="GO:0005634">
    <property type="term" value="C:nucleus"/>
    <property type="evidence" value="ECO:0007669"/>
    <property type="project" value="UniProtKB-SubCell"/>
</dbReference>
<dbReference type="InterPro" id="IPR051089">
    <property type="entry name" value="prtT"/>
</dbReference>
<proteinExistence type="predicted"/>
<organism evidence="7 8">
    <name type="scientific">Penicillium chermesinum</name>
    <dbReference type="NCBI Taxonomy" id="63820"/>
    <lineage>
        <taxon>Eukaryota</taxon>
        <taxon>Fungi</taxon>
        <taxon>Dikarya</taxon>
        <taxon>Ascomycota</taxon>
        <taxon>Pezizomycotina</taxon>
        <taxon>Eurotiomycetes</taxon>
        <taxon>Eurotiomycetidae</taxon>
        <taxon>Eurotiales</taxon>
        <taxon>Aspergillaceae</taxon>
        <taxon>Penicillium</taxon>
    </lineage>
</organism>
<dbReference type="PANTHER" id="PTHR31845:SF32">
    <property type="entry name" value="MISCELLANEOUS ZN(II)2CYS6 TRANSCRIPTION FACTOR (EUROFUNG)-RELATED"/>
    <property type="match status" value="1"/>
</dbReference>
<keyword evidence="8" id="KW-1185">Reference proteome</keyword>
<dbReference type="Proteomes" id="UP001150941">
    <property type="component" value="Unassembled WGS sequence"/>
</dbReference>
<evidence type="ECO:0000313" key="8">
    <source>
        <dbReference type="Proteomes" id="UP001150941"/>
    </source>
</evidence>
<dbReference type="RefSeq" id="XP_058333555.1">
    <property type="nucleotide sequence ID" value="XM_058470414.1"/>
</dbReference>
<feature type="region of interest" description="Disordered" evidence="6">
    <location>
        <begin position="1"/>
        <end position="49"/>
    </location>
</feature>
<dbReference type="PANTHER" id="PTHR31845">
    <property type="entry name" value="FINGER DOMAIN PROTEIN, PUTATIVE-RELATED"/>
    <property type="match status" value="1"/>
</dbReference>
<gene>
    <name evidence="7" type="ORF">N7468_001117</name>
</gene>
<reference evidence="7" key="2">
    <citation type="journal article" date="2023" name="IMA Fungus">
        <title>Comparative genomic study of the Penicillium genus elucidates a diverse pangenome and 15 lateral gene transfer events.</title>
        <authorList>
            <person name="Petersen C."/>
            <person name="Sorensen T."/>
            <person name="Nielsen M.R."/>
            <person name="Sondergaard T.E."/>
            <person name="Sorensen J.L."/>
            <person name="Fitzpatrick D.A."/>
            <person name="Frisvad J.C."/>
            <person name="Nielsen K.L."/>
        </authorList>
    </citation>
    <scope>NUCLEOTIDE SEQUENCE</scope>
    <source>
        <strain evidence="7">IBT 19713</strain>
    </source>
</reference>
<reference evidence="7" key="1">
    <citation type="submission" date="2022-11" db="EMBL/GenBank/DDBJ databases">
        <authorList>
            <person name="Petersen C."/>
        </authorList>
    </citation>
    <scope>NUCLEOTIDE SEQUENCE</scope>
    <source>
        <strain evidence="7">IBT 19713</strain>
    </source>
</reference>